<feature type="signal peptide" evidence="1">
    <location>
        <begin position="1"/>
        <end position="18"/>
    </location>
</feature>
<organism evidence="2 3">
    <name type="scientific">Drechslerella dactyloides</name>
    <name type="common">Nematode-trapping fungus</name>
    <name type="synonym">Arthrobotrys dactyloides</name>
    <dbReference type="NCBI Taxonomy" id="74499"/>
    <lineage>
        <taxon>Eukaryota</taxon>
        <taxon>Fungi</taxon>
        <taxon>Dikarya</taxon>
        <taxon>Ascomycota</taxon>
        <taxon>Pezizomycotina</taxon>
        <taxon>Orbiliomycetes</taxon>
        <taxon>Orbiliales</taxon>
        <taxon>Orbiliaceae</taxon>
        <taxon>Drechslerella</taxon>
    </lineage>
</organism>
<feature type="chain" id="PRO_5042103144" evidence="1">
    <location>
        <begin position="19"/>
        <end position="292"/>
    </location>
</feature>
<dbReference type="AlphaFoldDB" id="A0AAD6IWZ0"/>
<evidence type="ECO:0000313" key="2">
    <source>
        <dbReference type="EMBL" id="KAJ6260188.1"/>
    </source>
</evidence>
<evidence type="ECO:0000256" key="1">
    <source>
        <dbReference type="SAM" id="SignalP"/>
    </source>
</evidence>
<dbReference type="EMBL" id="JAQGDS010000005">
    <property type="protein sequence ID" value="KAJ6260188.1"/>
    <property type="molecule type" value="Genomic_DNA"/>
</dbReference>
<sequence length="292" mass="30508">MKTLSIPLSLWLLASTRCILSAAQTGITLQTYDSMGCEGNVITNVRSIPGAPKDSSGCVALNQFQSVGVLNANPGFQCNIYSDPTCQNFMTTFKAGGVCTNIIATGVICFNQGLFDNPFAASTAQVQVGTRIVTVDRDGGFLTRSAAIQACGNSGCDPTNPSTKPWSHFNKDCTQSISMSGNYDNTDQRDYMVGILAQAMSSGTTNTRADLRGSAADDNVVRDVPSFIQVVINDQNGNNQAQMTVTPSVECSPPSDGNCNGLLGQITSAVLGSVPSVGGLLALGFEITCANT</sequence>
<evidence type="ECO:0000313" key="3">
    <source>
        <dbReference type="Proteomes" id="UP001221413"/>
    </source>
</evidence>
<keyword evidence="1" id="KW-0732">Signal</keyword>
<reference evidence="2" key="1">
    <citation type="submission" date="2023-01" db="EMBL/GenBank/DDBJ databases">
        <title>The chitinases involved in constricting ring structure development in the nematode-trapping fungus Drechslerella dactyloides.</title>
        <authorList>
            <person name="Wang R."/>
            <person name="Zhang L."/>
            <person name="Tang P."/>
            <person name="Li S."/>
            <person name="Liang L."/>
        </authorList>
    </citation>
    <scope>NUCLEOTIDE SEQUENCE</scope>
    <source>
        <strain evidence="2">YMF1.00031</strain>
    </source>
</reference>
<dbReference type="Proteomes" id="UP001221413">
    <property type="component" value="Unassembled WGS sequence"/>
</dbReference>
<protein>
    <submittedName>
        <fullName evidence="2">Uncharacterized protein</fullName>
    </submittedName>
</protein>
<proteinExistence type="predicted"/>
<comment type="caution">
    <text evidence="2">The sequence shown here is derived from an EMBL/GenBank/DDBJ whole genome shotgun (WGS) entry which is preliminary data.</text>
</comment>
<gene>
    <name evidence="2" type="ORF">Dda_4412</name>
</gene>
<accession>A0AAD6IWZ0</accession>
<keyword evidence="3" id="KW-1185">Reference proteome</keyword>
<name>A0AAD6IWZ0_DREDA</name>